<evidence type="ECO:0000256" key="4">
    <source>
        <dbReference type="ARBA" id="ARBA00048574"/>
    </source>
</evidence>
<evidence type="ECO:0000313" key="6">
    <source>
        <dbReference type="Proteomes" id="UP001223079"/>
    </source>
</evidence>
<dbReference type="EMBL" id="JAUSTM010000005">
    <property type="protein sequence ID" value="MDQ0222169.1"/>
    <property type="molecule type" value="Genomic_DNA"/>
</dbReference>
<dbReference type="EC" id="2.7.7.61" evidence="1"/>
<keyword evidence="3" id="KW-0548">Nucleotidyltransferase</keyword>
<keyword evidence="2" id="KW-0808">Transferase</keyword>
<comment type="catalytic activity">
    <reaction evidence="4">
        <text>apo-[citrate lyase ACP] + 2'-(5''-triphospho-alpha-D-ribosyl)-3'-dephospho-CoA = holo-[citrate lyase ACP] + diphosphate</text>
        <dbReference type="Rhea" id="RHEA:16333"/>
        <dbReference type="Rhea" id="RHEA-COMP:10157"/>
        <dbReference type="Rhea" id="RHEA-COMP:10158"/>
        <dbReference type="ChEBI" id="CHEBI:29999"/>
        <dbReference type="ChEBI" id="CHEBI:33019"/>
        <dbReference type="ChEBI" id="CHEBI:61378"/>
        <dbReference type="ChEBI" id="CHEBI:82683"/>
        <dbReference type="EC" id="2.7.7.61"/>
    </reaction>
</comment>
<dbReference type="Pfam" id="PF03802">
    <property type="entry name" value="CitX"/>
    <property type="match status" value="1"/>
</dbReference>
<sequence>MFETGQSVTLQDVLNARESRVQLQNELLKQYEGNTLINYKCNIPGPIKNNAAIKALFQQGFNDIIRSIVDHNVQVIDQKVINWKTGIEAFIMVAQPPKEVKKWMVAIEENSPLGRLFDIDVIYRDQDSKQEQVQSISRTDLGFPERMCLICDQPAKACGRNRTHSVEEMQAFISQLAKDNHLV</sequence>
<comment type="caution">
    <text evidence="5">The sequence shown here is derived from an EMBL/GenBank/DDBJ whole genome shotgun (WGS) entry which is preliminary data.</text>
</comment>
<organism evidence="5 6">
    <name type="scientific">Streptococcus moroccensis</name>
    <dbReference type="NCBI Taxonomy" id="1451356"/>
    <lineage>
        <taxon>Bacteria</taxon>
        <taxon>Bacillati</taxon>
        <taxon>Bacillota</taxon>
        <taxon>Bacilli</taxon>
        <taxon>Lactobacillales</taxon>
        <taxon>Streptococcaceae</taxon>
        <taxon>Streptococcus</taxon>
    </lineage>
</organism>
<reference evidence="5 6" key="1">
    <citation type="submission" date="2023-07" db="EMBL/GenBank/DDBJ databases">
        <title>Genomic Encyclopedia of Type Strains, Phase IV (KMG-IV): sequencing the most valuable type-strain genomes for metagenomic binning, comparative biology and taxonomic classification.</title>
        <authorList>
            <person name="Goeker M."/>
        </authorList>
    </citation>
    <scope>NUCLEOTIDE SEQUENCE [LARGE SCALE GENOMIC DNA]</scope>
    <source>
        <strain evidence="5 6">DSM 105143</strain>
    </source>
</reference>
<dbReference type="InterPro" id="IPR005551">
    <property type="entry name" value="CitX"/>
</dbReference>
<proteinExistence type="predicted"/>
<accession>A0ABT9YR11</accession>
<evidence type="ECO:0000256" key="2">
    <source>
        <dbReference type="ARBA" id="ARBA00022679"/>
    </source>
</evidence>
<gene>
    <name evidence="5" type="ORF">J2S23_000720</name>
</gene>
<dbReference type="NCBIfam" id="NF002383">
    <property type="entry name" value="PRK01392.1"/>
    <property type="match status" value="1"/>
</dbReference>
<evidence type="ECO:0000313" key="5">
    <source>
        <dbReference type="EMBL" id="MDQ0222169.1"/>
    </source>
</evidence>
<evidence type="ECO:0000256" key="1">
    <source>
        <dbReference type="ARBA" id="ARBA00012524"/>
    </source>
</evidence>
<keyword evidence="6" id="KW-1185">Reference proteome</keyword>
<protein>
    <recommendedName>
        <fullName evidence="1">citrate lyase holo-[acyl-carrier protein] synthase</fullName>
        <ecNumber evidence="1">2.7.7.61</ecNumber>
    </recommendedName>
</protein>
<name>A0ABT9YR11_9STRE</name>
<dbReference type="NCBIfam" id="TIGR03124">
    <property type="entry name" value="citrate_citX"/>
    <property type="match status" value="1"/>
</dbReference>
<dbReference type="RefSeq" id="WP_307121387.1">
    <property type="nucleotide sequence ID" value="NZ_JAUSTM010000005.1"/>
</dbReference>
<dbReference type="Proteomes" id="UP001223079">
    <property type="component" value="Unassembled WGS sequence"/>
</dbReference>
<evidence type="ECO:0000256" key="3">
    <source>
        <dbReference type="ARBA" id="ARBA00022695"/>
    </source>
</evidence>